<dbReference type="Pfam" id="PF00990">
    <property type="entry name" value="GGDEF"/>
    <property type="match status" value="1"/>
</dbReference>
<dbReference type="InterPro" id="IPR000700">
    <property type="entry name" value="PAS-assoc_C"/>
</dbReference>
<reference evidence="16 17" key="1">
    <citation type="submission" date="2024-04" db="EMBL/GenBank/DDBJ databases">
        <title>Human intestinal bacterial collection.</title>
        <authorList>
            <person name="Pauvert C."/>
            <person name="Hitch T.C.A."/>
            <person name="Clavel T."/>
        </authorList>
    </citation>
    <scope>NUCLEOTIDE SEQUENCE [LARGE SCALE GENOMIC DNA]</scope>
    <source>
        <strain evidence="16 17">CLA-AA-H249</strain>
    </source>
</reference>
<evidence type="ECO:0000313" key="17">
    <source>
        <dbReference type="Proteomes" id="UP001482154"/>
    </source>
</evidence>
<comment type="catalytic activity">
    <reaction evidence="1">
        <text>ATP + protein L-histidine = ADP + protein N-phospho-L-histidine.</text>
        <dbReference type="EC" id="2.7.13.3"/>
    </reaction>
</comment>
<feature type="domain" description="GGDEF" evidence="15">
    <location>
        <begin position="605"/>
        <end position="738"/>
    </location>
</feature>
<dbReference type="InterPro" id="IPR035965">
    <property type="entry name" value="PAS-like_dom_sf"/>
</dbReference>
<keyword evidence="5" id="KW-0808">Transferase</keyword>
<dbReference type="InterPro" id="IPR043128">
    <property type="entry name" value="Rev_trsase/Diguanyl_cyclase"/>
</dbReference>
<dbReference type="SUPFAM" id="SSF55073">
    <property type="entry name" value="Nucleotide cyclase"/>
    <property type="match status" value="1"/>
</dbReference>
<dbReference type="InterPro" id="IPR000014">
    <property type="entry name" value="PAS"/>
</dbReference>
<protein>
    <recommendedName>
        <fullName evidence="3">Stage 0 sporulation protein A homolog</fullName>
        <ecNumber evidence="2">2.7.13.3</ecNumber>
    </recommendedName>
</protein>
<comment type="caution">
    <text evidence="16">The sequence shown here is derived from an EMBL/GenBank/DDBJ whole genome shotgun (WGS) entry which is preliminary data.</text>
</comment>
<dbReference type="Pfam" id="PF02518">
    <property type="entry name" value="HATPase_c"/>
    <property type="match status" value="1"/>
</dbReference>
<dbReference type="NCBIfam" id="TIGR00229">
    <property type="entry name" value="sensory_box"/>
    <property type="match status" value="1"/>
</dbReference>
<dbReference type="EMBL" id="JBBNIN010000011">
    <property type="protein sequence ID" value="MEQ2711219.1"/>
    <property type="molecule type" value="Genomic_DNA"/>
</dbReference>
<dbReference type="InterPro" id="IPR000160">
    <property type="entry name" value="GGDEF_dom"/>
</dbReference>
<dbReference type="PANTHER" id="PTHR43047">
    <property type="entry name" value="TWO-COMPONENT HISTIDINE PROTEIN KINASE"/>
    <property type="match status" value="1"/>
</dbReference>
<evidence type="ECO:0000256" key="9">
    <source>
        <dbReference type="PROSITE-ProRule" id="PRU00169"/>
    </source>
</evidence>
<keyword evidence="4 9" id="KW-0597">Phosphoprotein</keyword>
<dbReference type="InterPro" id="IPR004358">
    <property type="entry name" value="Sig_transdc_His_kin-like_C"/>
</dbReference>
<dbReference type="PROSITE" id="PS50113">
    <property type="entry name" value="PAC"/>
    <property type="match status" value="1"/>
</dbReference>
<dbReference type="InterPro" id="IPR003594">
    <property type="entry name" value="HATPase_dom"/>
</dbReference>
<evidence type="ECO:0000313" key="16">
    <source>
        <dbReference type="EMBL" id="MEQ2711219.1"/>
    </source>
</evidence>
<dbReference type="SMART" id="SM00267">
    <property type="entry name" value="GGDEF"/>
    <property type="match status" value="1"/>
</dbReference>
<accession>A0ABV1IVH0</accession>
<dbReference type="Pfam" id="PF22673">
    <property type="entry name" value="MCP-like_PDC_1"/>
    <property type="match status" value="1"/>
</dbReference>
<sequence length="1298" mass="149999">MKKKRSLLQIMLIPMLVIILIQGSIPFLTLVLSGIKKRLEDNTIQMDTHMVEKNQLILQNDMNEKWRTIYKESDGLSLNLENLLKSDHKTIKQFLKSKELQGQYLEKVFPQLLSTLQYNTTSGVFLVLANDQDISKEADYQGVFVRDSNPQSKTVSNTDLLMERGSKKLSHNEKISLDSPWVTNFHFCGNGQRSADDFYYQPYIAAQKYKDSKMVDLGYWAKPFILEDSYLDDHKMITYSVPLKYDGEIYGVLGVEISLDFLNSYYSVHDLDTSRNAGYALTIDQSDDSDKTYEIISGKGTLYDAAARVGKTLKLQQQTGKELYKVKDAFVGTQRIYAITKPLKLYSNNVPYEDTKWTLCGFVTEDSIYGLGNQVYMWIIATIIGSTLCAVILLYILIRYVTKPVYTLAESVRGGVKKIHQYGSSSIKEINELHEVIETLTDAQQEAEDRLLEEKERYKIAVETSNDLFFTYRKKDKILEIVNSKGFDGVWKCKDHPEYLRNECIHPEDRKKVFDIFKTDEKKLNIECRLRGNVHKDYKWVNLTGSVMKDENGEYDRVVACVHDIQQHKMLEEAQKNKQILDSTTKFYRLEHGINEIMLRMKQVHKSVFTELEIDQFTKLNQKYGLVFGDLILEHLAKIIRRECIEQKINDAIFIRGNAGKIVIWIPHKSVDDMKQLLDLIREDFENMIHKDYQELSFKAGISMISKDDDIWEMLKQTEKALQLAKSKQMKELCYEELSKEEQIIPKDMKIEERPIFEKLKEMSLSSLALNLFDRSSDMKVAMDVLALKLQEVCHLKNLEIINFSKEYLVNSYSYQWKQEDTQKWSGIVHCNATQYTDFIKNNIKQKILPITQKLRQEPLLKDFVKEQDGMIFHMLDDGEYSGSVLFIGVERQYIYEEKEQKQLEEISAIIQNRMNLQRHNLLAQAKSDFLARMSHEIRTPMNGIIGMTEIALREDQGEARRMDCLRKIQSSSTYLLGILNDILDMSKIENGKMQLVKKKYSLNQVIEDLSVVMESKIKQKKLHFVKQIELIHHTFICDELRLNQILVNFLSNSVKYCDEAGYISLIVKETAMDEKHSDVYFAVQDNGCGIAKDKQEIIFKRFEQADNSDLARRQGTGLGLAISNRLVHMMDSEIELQSELGKGSIFGFHVTLELAQDQEEVKKAEDHPLNVEGKRILIAEDNELNMEIITTILKDYKVIVESVYNGQEALDKIKASAPGYYDLIFMDIMMPVMDGLEATKEIRRLSRRDCQEIPIIAMSANAFDEDVKKSFASGMNGHLSKPIDLAKLEEVLLLISS</sequence>
<evidence type="ECO:0000259" key="15">
    <source>
        <dbReference type="PROSITE" id="PS50887"/>
    </source>
</evidence>
<evidence type="ECO:0000259" key="13">
    <source>
        <dbReference type="PROSITE" id="PS50110"/>
    </source>
</evidence>
<evidence type="ECO:0000256" key="3">
    <source>
        <dbReference type="ARBA" id="ARBA00018672"/>
    </source>
</evidence>
<dbReference type="SUPFAM" id="SSF47384">
    <property type="entry name" value="Homodimeric domain of signal transducing histidine kinase"/>
    <property type="match status" value="1"/>
</dbReference>
<evidence type="ECO:0000256" key="4">
    <source>
        <dbReference type="ARBA" id="ARBA00022553"/>
    </source>
</evidence>
<dbReference type="Proteomes" id="UP001482154">
    <property type="component" value="Unassembled WGS sequence"/>
</dbReference>
<evidence type="ECO:0000256" key="8">
    <source>
        <dbReference type="ARBA" id="ARBA00024867"/>
    </source>
</evidence>
<dbReference type="PROSITE" id="PS50110">
    <property type="entry name" value="RESPONSE_REGULATORY"/>
    <property type="match status" value="1"/>
</dbReference>
<keyword evidence="7" id="KW-0902">Two-component regulatory system</keyword>
<dbReference type="PRINTS" id="PR00344">
    <property type="entry name" value="BCTRLSENSOR"/>
</dbReference>
<dbReference type="SUPFAM" id="SSF52172">
    <property type="entry name" value="CheY-like"/>
    <property type="match status" value="1"/>
</dbReference>
<dbReference type="PROSITE" id="PS50109">
    <property type="entry name" value="HIS_KIN"/>
    <property type="match status" value="1"/>
</dbReference>
<proteinExistence type="predicted"/>
<keyword evidence="11" id="KW-1133">Transmembrane helix</keyword>
<feature type="domain" description="PAC" evidence="14">
    <location>
        <begin position="524"/>
        <end position="577"/>
    </location>
</feature>
<keyword evidence="17" id="KW-1185">Reference proteome</keyword>
<evidence type="ECO:0000259" key="12">
    <source>
        <dbReference type="PROSITE" id="PS50109"/>
    </source>
</evidence>
<feature type="transmembrane region" description="Helical" evidence="11">
    <location>
        <begin position="12"/>
        <end position="35"/>
    </location>
</feature>
<organism evidence="16 17">
    <name type="scientific">Anaerostipes amylophilus</name>
    <dbReference type="NCBI Taxonomy" id="2981779"/>
    <lineage>
        <taxon>Bacteria</taxon>
        <taxon>Bacillati</taxon>
        <taxon>Bacillota</taxon>
        <taxon>Clostridia</taxon>
        <taxon>Lachnospirales</taxon>
        <taxon>Lachnospiraceae</taxon>
        <taxon>Anaerostipes</taxon>
    </lineage>
</organism>
<keyword evidence="6" id="KW-0418">Kinase</keyword>
<feature type="transmembrane region" description="Helical" evidence="11">
    <location>
        <begin position="375"/>
        <end position="398"/>
    </location>
</feature>
<dbReference type="CDD" id="cd17546">
    <property type="entry name" value="REC_hyHK_CKI1_RcsC-like"/>
    <property type="match status" value="1"/>
</dbReference>
<dbReference type="InterPro" id="IPR011006">
    <property type="entry name" value="CheY-like_superfamily"/>
</dbReference>
<dbReference type="InterPro" id="IPR003661">
    <property type="entry name" value="HisK_dim/P_dom"/>
</dbReference>
<dbReference type="EC" id="2.7.13.3" evidence="2"/>
<dbReference type="InterPro" id="IPR036097">
    <property type="entry name" value="HisK_dim/P_sf"/>
</dbReference>
<dbReference type="SMART" id="SM00387">
    <property type="entry name" value="HATPase_c"/>
    <property type="match status" value="1"/>
</dbReference>
<feature type="coiled-coil region" evidence="10">
    <location>
        <begin position="430"/>
        <end position="457"/>
    </location>
</feature>
<keyword evidence="11" id="KW-0472">Membrane</keyword>
<dbReference type="InterPro" id="IPR005467">
    <property type="entry name" value="His_kinase_dom"/>
</dbReference>
<dbReference type="CDD" id="cd00082">
    <property type="entry name" value="HisKA"/>
    <property type="match status" value="1"/>
</dbReference>
<dbReference type="PANTHER" id="PTHR43047:SF72">
    <property type="entry name" value="OSMOSENSING HISTIDINE PROTEIN KINASE SLN1"/>
    <property type="match status" value="1"/>
</dbReference>
<evidence type="ECO:0000256" key="2">
    <source>
        <dbReference type="ARBA" id="ARBA00012438"/>
    </source>
</evidence>
<keyword evidence="11" id="KW-0812">Transmembrane</keyword>
<keyword evidence="10" id="KW-0175">Coiled coil</keyword>
<dbReference type="Pfam" id="PF00512">
    <property type="entry name" value="HisKA"/>
    <property type="match status" value="1"/>
</dbReference>
<feature type="domain" description="Histidine kinase" evidence="12">
    <location>
        <begin position="933"/>
        <end position="1155"/>
    </location>
</feature>
<dbReference type="InterPro" id="IPR013655">
    <property type="entry name" value="PAS_fold_3"/>
</dbReference>
<evidence type="ECO:0000256" key="1">
    <source>
        <dbReference type="ARBA" id="ARBA00000085"/>
    </source>
</evidence>
<dbReference type="Gene3D" id="1.10.287.130">
    <property type="match status" value="1"/>
</dbReference>
<name>A0ABV1IVH0_9FIRM</name>
<dbReference type="SUPFAM" id="SSF55874">
    <property type="entry name" value="ATPase domain of HSP90 chaperone/DNA topoisomerase II/histidine kinase"/>
    <property type="match status" value="1"/>
</dbReference>
<dbReference type="Pfam" id="PF00072">
    <property type="entry name" value="Response_reg"/>
    <property type="match status" value="1"/>
</dbReference>
<feature type="modified residue" description="4-aspartylphosphate" evidence="9">
    <location>
        <position position="1228"/>
    </location>
</feature>
<dbReference type="Gene3D" id="3.40.50.2300">
    <property type="match status" value="1"/>
</dbReference>
<dbReference type="InterPro" id="IPR036890">
    <property type="entry name" value="HATPase_C_sf"/>
</dbReference>
<evidence type="ECO:0000256" key="7">
    <source>
        <dbReference type="ARBA" id="ARBA00023012"/>
    </source>
</evidence>
<dbReference type="Pfam" id="PF08447">
    <property type="entry name" value="PAS_3"/>
    <property type="match status" value="1"/>
</dbReference>
<evidence type="ECO:0000256" key="10">
    <source>
        <dbReference type="SAM" id="Coils"/>
    </source>
</evidence>
<evidence type="ECO:0000256" key="5">
    <source>
        <dbReference type="ARBA" id="ARBA00022679"/>
    </source>
</evidence>
<feature type="domain" description="Response regulatory" evidence="13">
    <location>
        <begin position="1176"/>
        <end position="1297"/>
    </location>
</feature>
<dbReference type="SMART" id="SM00388">
    <property type="entry name" value="HisKA"/>
    <property type="match status" value="1"/>
</dbReference>
<dbReference type="InterPro" id="IPR029787">
    <property type="entry name" value="Nucleotide_cyclase"/>
</dbReference>
<gene>
    <name evidence="16" type="ORF">AAAU51_08545</name>
</gene>
<dbReference type="CDD" id="cd16922">
    <property type="entry name" value="HATPase_EvgS-ArcB-TorS-like"/>
    <property type="match status" value="1"/>
</dbReference>
<dbReference type="SUPFAM" id="SSF55785">
    <property type="entry name" value="PYP-like sensor domain (PAS domain)"/>
    <property type="match status" value="1"/>
</dbReference>
<dbReference type="InterPro" id="IPR001789">
    <property type="entry name" value="Sig_transdc_resp-reg_receiver"/>
</dbReference>
<dbReference type="RefSeq" id="WP_349111005.1">
    <property type="nucleotide sequence ID" value="NZ_JBBNIN010000011.1"/>
</dbReference>
<dbReference type="Gene3D" id="3.30.70.270">
    <property type="match status" value="1"/>
</dbReference>
<dbReference type="Gene3D" id="3.30.450.20">
    <property type="entry name" value="PAS domain"/>
    <property type="match status" value="2"/>
</dbReference>
<evidence type="ECO:0000256" key="6">
    <source>
        <dbReference type="ARBA" id="ARBA00022777"/>
    </source>
</evidence>
<evidence type="ECO:0000256" key="11">
    <source>
        <dbReference type="SAM" id="Phobius"/>
    </source>
</evidence>
<dbReference type="Gene3D" id="3.30.565.10">
    <property type="entry name" value="Histidine kinase-like ATPase, C-terminal domain"/>
    <property type="match status" value="1"/>
</dbReference>
<dbReference type="SMART" id="SM00448">
    <property type="entry name" value="REC"/>
    <property type="match status" value="1"/>
</dbReference>
<evidence type="ECO:0000259" key="14">
    <source>
        <dbReference type="PROSITE" id="PS50113"/>
    </source>
</evidence>
<dbReference type="PROSITE" id="PS50887">
    <property type="entry name" value="GGDEF"/>
    <property type="match status" value="1"/>
</dbReference>
<comment type="function">
    <text evidence="8">May play the central regulatory role in sporulation. It may be an element of the effector pathway responsible for the activation of sporulation genes in response to nutritional stress. Spo0A may act in concert with spo0H (a sigma factor) to control the expression of some genes that are critical to the sporulation process.</text>
</comment>